<dbReference type="OrthoDB" id="5292533at2"/>
<dbReference type="Pfam" id="PF01370">
    <property type="entry name" value="Epimerase"/>
    <property type="match status" value="1"/>
</dbReference>
<evidence type="ECO:0000313" key="3">
    <source>
        <dbReference type="EMBL" id="POR50239.1"/>
    </source>
</evidence>
<name>A0A2S4M6L4_9BURK</name>
<reference evidence="3 4" key="1">
    <citation type="submission" date="2018-01" db="EMBL/GenBank/DDBJ databases">
        <title>Genomic Encyclopedia of Type Strains, Phase III (KMG-III): the genomes of soil and plant-associated and newly described type strains.</title>
        <authorList>
            <person name="Whitman W."/>
        </authorList>
    </citation>
    <scope>NUCLEOTIDE SEQUENCE [LARGE SCALE GENOMIC DNA]</scope>
    <source>
        <strain evidence="3 4">JCM 18070</strain>
    </source>
</reference>
<proteinExistence type="predicted"/>
<feature type="transmembrane region" description="Helical" evidence="1">
    <location>
        <begin position="335"/>
        <end position="356"/>
    </location>
</feature>
<dbReference type="RefSeq" id="WP_103705575.1">
    <property type="nucleotide sequence ID" value="NZ_PQGA01000009.1"/>
</dbReference>
<feature type="transmembrane region" description="Helical" evidence="1">
    <location>
        <begin position="218"/>
        <end position="241"/>
    </location>
</feature>
<evidence type="ECO:0000259" key="2">
    <source>
        <dbReference type="Pfam" id="PF01370"/>
    </source>
</evidence>
<keyword evidence="1" id="KW-1133">Transmembrane helix</keyword>
<accession>A0A2S4M6L4</accession>
<dbReference type="Proteomes" id="UP000237381">
    <property type="component" value="Unassembled WGS sequence"/>
</dbReference>
<dbReference type="Gene3D" id="3.40.50.720">
    <property type="entry name" value="NAD(P)-binding Rossmann-like Domain"/>
    <property type="match status" value="1"/>
</dbReference>
<evidence type="ECO:0000256" key="1">
    <source>
        <dbReference type="SAM" id="Phobius"/>
    </source>
</evidence>
<gene>
    <name evidence="3" type="ORF">B0G62_109147</name>
</gene>
<dbReference type="InterPro" id="IPR036291">
    <property type="entry name" value="NAD(P)-bd_dom_sf"/>
</dbReference>
<keyword evidence="1" id="KW-0472">Membrane</keyword>
<dbReference type="SUPFAM" id="SSF51735">
    <property type="entry name" value="NAD(P)-binding Rossmann-fold domains"/>
    <property type="match status" value="1"/>
</dbReference>
<dbReference type="PANTHER" id="PTHR12126">
    <property type="entry name" value="NADH-UBIQUINONE OXIDOREDUCTASE 39 KDA SUBUNIT-RELATED"/>
    <property type="match status" value="1"/>
</dbReference>
<keyword evidence="4" id="KW-1185">Reference proteome</keyword>
<dbReference type="InterPro" id="IPR001509">
    <property type="entry name" value="Epimerase_deHydtase"/>
</dbReference>
<organism evidence="3 4">
    <name type="scientific">Paraburkholderia eburnea</name>
    <dbReference type="NCBI Taxonomy" id="1189126"/>
    <lineage>
        <taxon>Bacteria</taxon>
        <taxon>Pseudomonadati</taxon>
        <taxon>Pseudomonadota</taxon>
        <taxon>Betaproteobacteria</taxon>
        <taxon>Burkholderiales</taxon>
        <taxon>Burkholderiaceae</taxon>
        <taxon>Paraburkholderia</taxon>
    </lineage>
</organism>
<feature type="transmembrane region" description="Helical" evidence="1">
    <location>
        <begin position="368"/>
        <end position="388"/>
    </location>
</feature>
<evidence type="ECO:0000313" key="4">
    <source>
        <dbReference type="Proteomes" id="UP000237381"/>
    </source>
</evidence>
<protein>
    <submittedName>
        <fullName evidence="3">Nucleoside-diphosphate-sugar epimerase</fullName>
    </submittedName>
</protein>
<sequence length="418" mass="45103">MNILVCGAHGFIGSALCASLERRGHRVVKGVRHATHADEIQIDFAAPPDSLTLRAQLDGFDAVVNAVGILLEHGEQTFDAVHVRGPIALFDACQQAGVKRVVQISALGVETGAAPYFTSKLAADRHLQSLPIDWQIVRPALVYGTHGTSARFFRALASIPLHVLPAGGHQRLRHVHADDLAEAVARLIDARTPARQTLDIVGGEEVEYREMLAVFRRALGFAPAPSMGMPAVLVGGTAALFEHVPGTMLTRDTWRMLQSGSTADVAATTALLERAPMGIRDFIAQDEAASLRREALEAWRSYALRFALAVMWIWSAIVSAWLHPQAQSLALLARVGLHASAALTALYAASALDFTFGLATIFWPGRRLWCAQIALIVAYTAIIAIALPDLLTDPFGSILKNLPILTLLLVLLSEEVRP</sequence>
<dbReference type="InterPro" id="IPR051207">
    <property type="entry name" value="ComplexI_NDUFA9_subunit"/>
</dbReference>
<dbReference type="Pfam" id="PF13781">
    <property type="entry name" value="DoxX_3"/>
    <property type="match status" value="1"/>
</dbReference>
<dbReference type="EMBL" id="PQGA01000009">
    <property type="protein sequence ID" value="POR50239.1"/>
    <property type="molecule type" value="Genomic_DNA"/>
</dbReference>
<feature type="domain" description="NAD-dependent epimerase/dehydratase" evidence="2">
    <location>
        <begin position="3"/>
        <end position="190"/>
    </location>
</feature>
<dbReference type="PANTHER" id="PTHR12126:SF11">
    <property type="entry name" value="NADH DEHYDROGENASE [UBIQUINONE] 1 ALPHA SUBCOMPLEX SUBUNIT 9, MITOCHONDRIAL"/>
    <property type="match status" value="1"/>
</dbReference>
<dbReference type="InterPro" id="IPR025695">
    <property type="entry name" value="DoxX-like"/>
</dbReference>
<keyword evidence="1" id="KW-0812">Transmembrane</keyword>
<feature type="transmembrane region" description="Helical" evidence="1">
    <location>
        <begin position="302"/>
        <end position="323"/>
    </location>
</feature>
<dbReference type="GO" id="GO:0044877">
    <property type="term" value="F:protein-containing complex binding"/>
    <property type="evidence" value="ECO:0007669"/>
    <property type="project" value="TreeGrafter"/>
</dbReference>
<comment type="caution">
    <text evidence="3">The sequence shown here is derived from an EMBL/GenBank/DDBJ whole genome shotgun (WGS) entry which is preliminary data.</text>
</comment>
<dbReference type="AlphaFoldDB" id="A0A2S4M6L4"/>